<evidence type="ECO:0000256" key="2">
    <source>
        <dbReference type="ARBA" id="ARBA00010157"/>
    </source>
</evidence>
<feature type="transmembrane region" description="Helical" evidence="7">
    <location>
        <begin position="376"/>
        <end position="393"/>
    </location>
</feature>
<proteinExistence type="inferred from homology"/>
<feature type="transmembrane region" description="Helical" evidence="7">
    <location>
        <begin position="285"/>
        <end position="307"/>
    </location>
</feature>
<reference evidence="10" key="1">
    <citation type="submission" date="2017-09" db="EMBL/GenBank/DDBJ databases">
        <title>Depth-based differentiation of microbial function through sediment-hosted aquifers and enrichment of novel symbionts in the deep terrestrial subsurface.</title>
        <authorList>
            <person name="Probst A.J."/>
            <person name="Ladd B."/>
            <person name="Jarett J.K."/>
            <person name="Geller-Mcgrath D.E."/>
            <person name="Sieber C.M.K."/>
            <person name="Emerson J.B."/>
            <person name="Anantharaman K."/>
            <person name="Thomas B.C."/>
            <person name="Malmstrom R."/>
            <person name="Stieglmeier M."/>
            <person name="Klingl A."/>
            <person name="Woyke T."/>
            <person name="Ryan C.M."/>
            <person name="Banfield J.F."/>
        </authorList>
    </citation>
    <scope>NUCLEOTIDE SEQUENCE [LARGE SCALE GENOMIC DNA]</scope>
</reference>
<evidence type="ECO:0000256" key="6">
    <source>
        <dbReference type="ARBA" id="ARBA00023136"/>
    </source>
</evidence>
<keyword evidence="3" id="KW-1003">Cell membrane</keyword>
<evidence type="ECO:0000256" key="5">
    <source>
        <dbReference type="ARBA" id="ARBA00022989"/>
    </source>
</evidence>
<comment type="subcellular location">
    <subcellularLocation>
        <location evidence="1">Cell membrane</location>
        <topology evidence="1">Multi-pass membrane protein</topology>
    </subcellularLocation>
</comment>
<dbReference type="PROSITE" id="PS50156">
    <property type="entry name" value="SSD"/>
    <property type="match status" value="1"/>
</dbReference>
<dbReference type="InterPro" id="IPR001036">
    <property type="entry name" value="Acrflvin-R"/>
</dbReference>
<name>A0A2H0UYQ6_9BACT</name>
<keyword evidence="5 7" id="KW-1133">Transmembrane helix</keyword>
<protein>
    <recommendedName>
        <fullName evidence="8">SSD domain-containing protein</fullName>
    </recommendedName>
</protein>
<dbReference type="AlphaFoldDB" id="A0A2H0UYQ6"/>
<feature type="transmembrane region" description="Helical" evidence="7">
    <location>
        <begin position="211"/>
        <end position="232"/>
    </location>
</feature>
<evidence type="ECO:0000313" key="9">
    <source>
        <dbReference type="EMBL" id="PIR91250.1"/>
    </source>
</evidence>
<sequence length="668" mass="73254">MFEKIGKLVVKNRWWIIGFWLILAIVMVFKAPSLSQVGTIDEANFLPSNAESVKVKDVIKDKFPEEQAVGSGVIIFFNQRGLSEENKNYVKKVSDWLTSDQKPAEVEKVISAVTNPESESLFTSQDETTTLIQVNFSTNSFDKKTEDAVKVIRERLNDHPADLQAYFSGQAGIGADLSDSIKQSVDKTTWATIILVIVLLLIIYRSPVASLVPLVAIGTAFIISRGVLGYLAQGGWKITSMLDSFLVVLIFGAGIDYCLFIVSRLKEELAKGNHKHEAVAETMTKIGAVITASATTVIIGFLGLSIASFGMIKTIGPALAIAIGITLLAGLTLMPALMSIFGHKLFWPFPEVEKPHKSLILDWKKLAFFVTNKAKFVAPIVILLLLIPYLALFKTNKSFDILSEMPKDKESVQGFEVLEGHFDQGELMPLQVIIDSQNDQLLEAKNLSALSKISSELAKVEGVAKVRSAIAPSGDIDQSPFKVSNQLINFQEQIQAIAKKMATPAGLGEIKEDNFASLNSYLDSLSLSYPEVKEENSFKEAKTILGSLSVQIQTPSTSTVNYLALSNLQSSLEKLSQDFEALATIFNQKPNAYLYPDTLASQNPQLKDLEKMFVSSDKTTTRLYVILKEDPYSDKAFKTVTAVRETLHQTLSGTELKSAANFVGGPTA</sequence>
<dbReference type="InterPro" id="IPR000731">
    <property type="entry name" value="SSD"/>
</dbReference>
<dbReference type="EMBL" id="PFAU01000019">
    <property type="protein sequence ID" value="PIR91250.1"/>
    <property type="molecule type" value="Genomic_DNA"/>
</dbReference>
<keyword evidence="6 7" id="KW-0472">Membrane</keyword>
<evidence type="ECO:0000259" key="8">
    <source>
        <dbReference type="PROSITE" id="PS50156"/>
    </source>
</evidence>
<gene>
    <name evidence="9" type="ORF">COU02_00830</name>
</gene>
<evidence type="ECO:0000256" key="1">
    <source>
        <dbReference type="ARBA" id="ARBA00004651"/>
    </source>
</evidence>
<comment type="similarity">
    <text evidence="2">Belongs to the resistance-nodulation-cell division (RND) (TC 2.A.6) family. MmpL subfamily.</text>
</comment>
<dbReference type="InterPro" id="IPR004869">
    <property type="entry name" value="MMPL_dom"/>
</dbReference>
<feature type="transmembrane region" description="Helical" evidence="7">
    <location>
        <begin position="244"/>
        <end position="265"/>
    </location>
</feature>
<evidence type="ECO:0000256" key="7">
    <source>
        <dbReference type="SAM" id="Phobius"/>
    </source>
</evidence>
<dbReference type="GO" id="GO:0005886">
    <property type="term" value="C:plasma membrane"/>
    <property type="evidence" value="ECO:0007669"/>
    <property type="project" value="UniProtKB-SubCell"/>
</dbReference>
<feature type="non-terminal residue" evidence="9">
    <location>
        <position position="668"/>
    </location>
</feature>
<dbReference type="Pfam" id="PF03176">
    <property type="entry name" value="MMPL"/>
    <property type="match status" value="2"/>
</dbReference>
<evidence type="ECO:0000256" key="3">
    <source>
        <dbReference type="ARBA" id="ARBA00022475"/>
    </source>
</evidence>
<comment type="caution">
    <text evidence="9">The sequence shown here is derived from an EMBL/GenBank/DDBJ whole genome shotgun (WGS) entry which is preliminary data.</text>
</comment>
<evidence type="ECO:0000256" key="4">
    <source>
        <dbReference type="ARBA" id="ARBA00022692"/>
    </source>
</evidence>
<organism evidence="9 10">
    <name type="scientific">bacterium (Candidatus Gribaldobacteria) CG10_big_fil_rev_8_21_14_0_10_37_46</name>
    <dbReference type="NCBI Taxonomy" id="2014276"/>
    <lineage>
        <taxon>Bacteria</taxon>
        <taxon>Candidatus Gribaldobacteria</taxon>
    </lineage>
</organism>
<feature type="transmembrane region" description="Helical" evidence="7">
    <location>
        <begin position="12"/>
        <end position="29"/>
    </location>
</feature>
<dbReference type="PANTHER" id="PTHR33406:SF6">
    <property type="entry name" value="MEMBRANE PROTEIN YDGH-RELATED"/>
    <property type="match status" value="1"/>
</dbReference>
<feature type="transmembrane region" description="Helical" evidence="7">
    <location>
        <begin position="319"/>
        <end position="341"/>
    </location>
</feature>
<feature type="domain" description="SSD" evidence="8">
    <location>
        <begin position="210"/>
        <end position="340"/>
    </location>
</feature>
<feature type="transmembrane region" description="Helical" evidence="7">
    <location>
        <begin position="188"/>
        <end position="205"/>
    </location>
</feature>
<dbReference type="Gene3D" id="1.20.1640.10">
    <property type="entry name" value="Multidrug efflux transporter AcrB transmembrane domain"/>
    <property type="match status" value="1"/>
</dbReference>
<dbReference type="PRINTS" id="PR00702">
    <property type="entry name" value="ACRIFLAVINRP"/>
</dbReference>
<accession>A0A2H0UYQ6</accession>
<dbReference type="GO" id="GO:0022857">
    <property type="term" value="F:transmembrane transporter activity"/>
    <property type="evidence" value="ECO:0007669"/>
    <property type="project" value="InterPro"/>
</dbReference>
<evidence type="ECO:0000313" key="10">
    <source>
        <dbReference type="Proteomes" id="UP000230882"/>
    </source>
</evidence>
<dbReference type="Proteomes" id="UP000230882">
    <property type="component" value="Unassembled WGS sequence"/>
</dbReference>
<keyword evidence="4 7" id="KW-0812">Transmembrane</keyword>
<dbReference type="SUPFAM" id="SSF82866">
    <property type="entry name" value="Multidrug efflux transporter AcrB transmembrane domain"/>
    <property type="match status" value="1"/>
</dbReference>
<dbReference type="InterPro" id="IPR050545">
    <property type="entry name" value="Mycobact_MmpL"/>
</dbReference>
<dbReference type="PANTHER" id="PTHR33406">
    <property type="entry name" value="MEMBRANE PROTEIN MJ1562-RELATED"/>
    <property type="match status" value="1"/>
</dbReference>